<dbReference type="InterPro" id="IPR003646">
    <property type="entry name" value="SH3-like_bac-type"/>
</dbReference>
<evidence type="ECO:0000256" key="2">
    <source>
        <dbReference type="ARBA" id="ARBA00022679"/>
    </source>
</evidence>
<dbReference type="Gene3D" id="2.40.440.10">
    <property type="entry name" value="L,D-transpeptidase catalytic domain-like"/>
    <property type="match status" value="1"/>
</dbReference>
<dbReference type="SUPFAM" id="SSF141523">
    <property type="entry name" value="L,D-transpeptidase catalytic domain-like"/>
    <property type="match status" value="1"/>
</dbReference>
<keyword evidence="4" id="KW-0573">Peptidoglycan synthesis</keyword>
<protein>
    <submittedName>
        <fullName evidence="9">L,D-transpeptidase</fullName>
    </submittedName>
</protein>
<sequence length="445" mass="51102">MKKYLMLLLLLGMYNINYAKEENIDIKEENVAIKTEEKKEETEKEIVEEVVEKKEEDSKEEVVEEKNYVEKFESNEKNITLNLKFDKYFDESLNKFAYVKVTTNIRNKPTTKGSRVLSSLKTETKLPLLGIVKGNDGKEWLEVMYKNQKAYIFISNALVRGFNWQKAAEKANKLNDFIANSKLRNKEIYYLDSYVSLNTESSGKKDKYGNAANQSIKAYYNNNKEYINLPDRTLVTLEGQDDKYVYIKTASYGDITYAILKSDVKRFKKSNINKKVNRFIYIDRDSQTQVTLERSSSGFNVNTVGYVTTGITKGAGFVTPYGDFLVAYTKPVMAYASDFQKEPILNSKGEKIGERPIVIGDARFAIRFSGGGYLHGIPSTFEPKENREARKRATAAKLGTIPLSHKCVRNEDDVIEYLYRWVNGKNKIQKNGFTYPEEHVIVIVD</sequence>
<dbReference type="InterPro" id="IPR005490">
    <property type="entry name" value="LD_TPept_cat_dom"/>
</dbReference>
<evidence type="ECO:0000256" key="1">
    <source>
        <dbReference type="ARBA" id="ARBA00004752"/>
    </source>
</evidence>
<evidence type="ECO:0000259" key="8">
    <source>
        <dbReference type="SMART" id="SM00287"/>
    </source>
</evidence>
<dbReference type="Proteomes" id="UP000526184">
    <property type="component" value="Unassembled WGS sequence"/>
</dbReference>
<keyword evidence="3" id="KW-0133">Cell shape</keyword>
<evidence type="ECO:0000313" key="10">
    <source>
        <dbReference type="Proteomes" id="UP000526184"/>
    </source>
</evidence>
<dbReference type="InterPro" id="IPR038063">
    <property type="entry name" value="Transpep_catalytic_dom"/>
</dbReference>
<dbReference type="UniPathway" id="UPA00219"/>
<keyword evidence="7" id="KW-0732">Signal</keyword>
<dbReference type="EMBL" id="JABMKT010000001">
    <property type="protein sequence ID" value="NYV27239.1"/>
    <property type="molecule type" value="Genomic_DNA"/>
</dbReference>
<feature type="domain" description="SH3b" evidence="8">
    <location>
        <begin position="94"/>
        <end position="158"/>
    </location>
</feature>
<reference evidence="9 10" key="1">
    <citation type="submission" date="2020-05" db="EMBL/GenBank/DDBJ databases">
        <title>Streptobacillus felis strain LHL191014123.</title>
        <authorList>
            <person name="Fawzy A."/>
            <person name="Rau J."/>
            <person name="Risse K."/>
            <person name="Schauerte N."/>
            <person name="Geiger C."/>
            <person name="Blom J."/>
            <person name="Imirzalioglu C."/>
            <person name="Falgenhauer J."/>
            <person name="Bach A."/>
            <person name="Herden C."/>
            <person name="Eisenberg T."/>
        </authorList>
    </citation>
    <scope>NUCLEOTIDE SEQUENCE [LARGE SCALE GENOMIC DNA]</scope>
    <source>
        <strain evidence="9 10">LHL191014123</strain>
    </source>
</reference>
<gene>
    <name evidence="9" type="ORF">HP397_00160</name>
</gene>
<dbReference type="GO" id="GO:0071555">
    <property type="term" value="P:cell wall organization"/>
    <property type="evidence" value="ECO:0007669"/>
    <property type="project" value="UniProtKB-KW"/>
</dbReference>
<organism evidence="9 10">
    <name type="scientific">Streptobacillus felis</name>
    <dbReference type="NCBI Taxonomy" id="1384509"/>
    <lineage>
        <taxon>Bacteria</taxon>
        <taxon>Fusobacteriati</taxon>
        <taxon>Fusobacteriota</taxon>
        <taxon>Fusobacteriia</taxon>
        <taxon>Fusobacteriales</taxon>
        <taxon>Leptotrichiaceae</taxon>
        <taxon>Streptobacillus</taxon>
    </lineage>
</organism>
<feature type="signal peptide" evidence="7">
    <location>
        <begin position="1"/>
        <end position="19"/>
    </location>
</feature>
<comment type="pathway">
    <text evidence="1">Cell wall biogenesis; peptidoglycan biosynthesis.</text>
</comment>
<keyword evidence="10" id="KW-1185">Reference proteome</keyword>
<comment type="caution">
    <text evidence="9">The sequence shown here is derived from an EMBL/GenBank/DDBJ whole genome shotgun (WGS) entry which is preliminary data.</text>
</comment>
<dbReference type="Pfam" id="PF03734">
    <property type="entry name" value="YkuD"/>
    <property type="match status" value="1"/>
</dbReference>
<evidence type="ECO:0000256" key="5">
    <source>
        <dbReference type="ARBA" id="ARBA00023316"/>
    </source>
</evidence>
<evidence type="ECO:0000256" key="3">
    <source>
        <dbReference type="ARBA" id="ARBA00022960"/>
    </source>
</evidence>
<name>A0A7Z0PDY1_9FUSO</name>
<dbReference type="GO" id="GO:0016740">
    <property type="term" value="F:transferase activity"/>
    <property type="evidence" value="ECO:0007669"/>
    <property type="project" value="UniProtKB-KW"/>
</dbReference>
<proteinExistence type="predicted"/>
<dbReference type="GO" id="GO:0009252">
    <property type="term" value="P:peptidoglycan biosynthetic process"/>
    <property type="evidence" value="ECO:0007669"/>
    <property type="project" value="UniProtKB-UniPathway"/>
</dbReference>
<keyword evidence="5" id="KW-0961">Cell wall biogenesis/degradation</keyword>
<evidence type="ECO:0000256" key="6">
    <source>
        <dbReference type="SAM" id="Coils"/>
    </source>
</evidence>
<feature type="chain" id="PRO_5031551410" evidence="7">
    <location>
        <begin position="20"/>
        <end position="445"/>
    </location>
</feature>
<evidence type="ECO:0000313" key="9">
    <source>
        <dbReference type="EMBL" id="NYV27239.1"/>
    </source>
</evidence>
<evidence type="ECO:0000256" key="7">
    <source>
        <dbReference type="SAM" id="SignalP"/>
    </source>
</evidence>
<dbReference type="RefSeq" id="WP_180135157.1">
    <property type="nucleotide sequence ID" value="NZ_JABMKT010000001.1"/>
</dbReference>
<dbReference type="AlphaFoldDB" id="A0A7Z0PDY1"/>
<dbReference type="Gene3D" id="2.30.30.40">
    <property type="entry name" value="SH3 Domains"/>
    <property type="match status" value="1"/>
</dbReference>
<accession>A0A7Z0PDY1</accession>
<feature type="coiled-coil region" evidence="6">
    <location>
        <begin position="24"/>
        <end position="57"/>
    </location>
</feature>
<dbReference type="SMART" id="SM00287">
    <property type="entry name" value="SH3b"/>
    <property type="match status" value="1"/>
</dbReference>
<dbReference type="CDD" id="cd16913">
    <property type="entry name" value="YkuD_like"/>
    <property type="match status" value="1"/>
</dbReference>
<evidence type="ECO:0000256" key="4">
    <source>
        <dbReference type="ARBA" id="ARBA00022984"/>
    </source>
</evidence>
<keyword evidence="2" id="KW-0808">Transferase</keyword>
<keyword evidence="6" id="KW-0175">Coiled coil</keyword>
<dbReference type="GO" id="GO:0008360">
    <property type="term" value="P:regulation of cell shape"/>
    <property type="evidence" value="ECO:0007669"/>
    <property type="project" value="UniProtKB-KW"/>
</dbReference>